<keyword evidence="2" id="KW-0472">Membrane</keyword>
<proteinExistence type="predicted"/>
<feature type="region of interest" description="Disordered" evidence="1">
    <location>
        <begin position="344"/>
        <end position="371"/>
    </location>
</feature>
<keyword evidence="2" id="KW-0812">Transmembrane</keyword>
<name>A0A840IGL0_9ACTN</name>
<evidence type="ECO:0000256" key="1">
    <source>
        <dbReference type="SAM" id="MobiDB-lite"/>
    </source>
</evidence>
<feature type="compositionally biased region" description="Basic and acidic residues" evidence="1">
    <location>
        <begin position="350"/>
        <end position="371"/>
    </location>
</feature>
<accession>A0A840IGL0</accession>
<feature type="transmembrane region" description="Helical" evidence="2">
    <location>
        <begin position="41"/>
        <end position="66"/>
    </location>
</feature>
<dbReference type="InterPro" id="IPR047789">
    <property type="entry name" value="CU044_5270-like"/>
</dbReference>
<dbReference type="EMBL" id="JACHNU010000004">
    <property type="protein sequence ID" value="MBB4663475.1"/>
    <property type="molecule type" value="Genomic_DNA"/>
</dbReference>
<dbReference type="RefSeq" id="WP_183343203.1">
    <property type="nucleotide sequence ID" value="NZ_JACHNU010000004.1"/>
</dbReference>
<dbReference type="Proteomes" id="UP000585272">
    <property type="component" value="Unassembled WGS sequence"/>
</dbReference>
<dbReference type="AlphaFoldDB" id="A0A840IGL0"/>
<evidence type="ECO:0000256" key="2">
    <source>
        <dbReference type="SAM" id="Phobius"/>
    </source>
</evidence>
<organism evidence="3 4">
    <name type="scientific">Conexibacter arvalis</name>
    <dbReference type="NCBI Taxonomy" id="912552"/>
    <lineage>
        <taxon>Bacteria</taxon>
        <taxon>Bacillati</taxon>
        <taxon>Actinomycetota</taxon>
        <taxon>Thermoleophilia</taxon>
        <taxon>Solirubrobacterales</taxon>
        <taxon>Conexibacteraceae</taxon>
        <taxon>Conexibacter</taxon>
    </lineage>
</organism>
<evidence type="ECO:0000313" key="3">
    <source>
        <dbReference type="EMBL" id="MBB4663475.1"/>
    </source>
</evidence>
<dbReference type="NCBIfam" id="NF038083">
    <property type="entry name" value="CU044_5270_fam"/>
    <property type="match status" value="1"/>
</dbReference>
<gene>
    <name evidence="3" type="ORF">BDZ31_003070</name>
</gene>
<comment type="caution">
    <text evidence="3">The sequence shown here is derived from an EMBL/GenBank/DDBJ whole genome shotgun (WGS) entry which is preliminary data.</text>
</comment>
<reference evidence="3 4" key="1">
    <citation type="submission" date="2020-08" db="EMBL/GenBank/DDBJ databases">
        <title>Genomic Encyclopedia of Archaeal and Bacterial Type Strains, Phase II (KMG-II): from individual species to whole genera.</title>
        <authorList>
            <person name="Goeker M."/>
        </authorList>
    </citation>
    <scope>NUCLEOTIDE SEQUENCE [LARGE SCALE GENOMIC DNA]</scope>
    <source>
        <strain evidence="3 4">DSM 23288</strain>
    </source>
</reference>
<keyword evidence="2" id="KW-1133">Transmembrane helix</keyword>
<protein>
    <recommendedName>
        <fullName evidence="5">CU044_5270 family protein</fullName>
    </recommendedName>
</protein>
<evidence type="ECO:0008006" key="5">
    <source>
        <dbReference type="Google" id="ProtNLM"/>
    </source>
</evidence>
<sequence>MEVLDELERRFAAAIEAEGREAAGEGPRARPRRARRRIGPLPRATAGALAALAALAAVVLVVAAGGGGGDGTGEERVPAASIALLERVADAAEQAPPPPVLRDGEVWYVREEGIDQWGVRGPRSADGGIEMLGVRRLYSIERWSGFGQVGRTRSLTVRTWFPFRGHRERWLRSHRRSRSAARPTPPDADVAFARVTGLPLDTGLLTPAQVRALPSDPAALLDAIEQAVRARGSLPAAEEFGEEKALAAAQFVTIRSLLALPVTPRQRAGLLRAFVLLPGARVYGMGRDRLGRPGLVLTFLWRNRPEHVVVRARDGRLLETRGPRGGRADTVVAEGVARNVRSLPDGVAAPKERLPRTRWTDAPRLERPGLP</sequence>
<keyword evidence="4" id="KW-1185">Reference proteome</keyword>
<evidence type="ECO:0000313" key="4">
    <source>
        <dbReference type="Proteomes" id="UP000585272"/>
    </source>
</evidence>